<keyword evidence="4" id="KW-0472">Membrane</keyword>
<dbReference type="InterPro" id="IPR052374">
    <property type="entry name" value="SERAC1"/>
</dbReference>
<evidence type="ECO:0000313" key="6">
    <source>
        <dbReference type="EMBL" id="MBC3341330.1"/>
    </source>
</evidence>
<dbReference type="EMBL" id="JABWQP010000002">
    <property type="protein sequence ID" value="MBC3341330.1"/>
    <property type="molecule type" value="Genomic_DNA"/>
</dbReference>
<dbReference type="AlphaFoldDB" id="A0A923F1W5"/>
<dbReference type="Pfam" id="PF20284">
    <property type="entry name" value="CTD8"/>
    <property type="match status" value="1"/>
</dbReference>
<evidence type="ECO:0000313" key="7">
    <source>
        <dbReference type="EMBL" id="MBV4485238.1"/>
    </source>
</evidence>
<comment type="subcellular location">
    <subcellularLocation>
        <location evidence="1">Endoplasmic reticulum</location>
    </subcellularLocation>
    <subcellularLocation>
        <location evidence="2">Membrane</location>
    </subcellularLocation>
</comment>
<evidence type="ECO:0000313" key="8">
    <source>
        <dbReference type="Proteomes" id="UP000648816"/>
    </source>
</evidence>
<evidence type="ECO:0000256" key="1">
    <source>
        <dbReference type="ARBA" id="ARBA00004240"/>
    </source>
</evidence>
<keyword evidence="8" id="KW-1185">Reference proteome</keyword>
<name>A0A923F1W5_9PSED</name>
<sequence length="399" mass="45417">MIEPRPKKVAVVFVHGFTGGSSTWTNKDGKKFHELLGLDQSLGEGFDFFEFEYFTQLVDVFKSAPIRRVLKLLNRTGLVNFDTRIKQNKPIKYLSHLLNGYLRTELYDYEEVVLIAHSMGGLIAKDHILNYVSGEGPRPIGYVSMAVPHKGSLASVLLSPLANVNAKELQPLSEYGDELNTDWHERKDELPRCMYLVASNDECVKETSSIPYKVKTADKFTLDYDHASICKPDGTSDLVYKRVKIFLDDILYNNKMAEVSSFEYVSDENDFNKEVFVIKLILSEVGEMGVADAKTSFFHAEIISKAARREDKIQLADLQTKVISLYRQTYNANKHKDADDIFSAVHKELRDQDSALLMCAMRYINFIHKGGLLHQVANRLDGTVIWDKRVTPDDIRGRM</sequence>
<protein>
    <recommendedName>
        <fullName evidence="5">ABC-three component systems C-terminal domain-containing protein</fullName>
    </recommendedName>
</protein>
<gene>
    <name evidence="7" type="ORF">HU727_006520</name>
    <name evidence="6" type="ORF">HU727_06760</name>
</gene>
<dbReference type="GO" id="GO:0016020">
    <property type="term" value="C:membrane"/>
    <property type="evidence" value="ECO:0007669"/>
    <property type="project" value="UniProtKB-SubCell"/>
</dbReference>
<keyword evidence="3" id="KW-0256">Endoplasmic reticulum</keyword>
<evidence type="ECO:0000256" key="3">
    <source>
        <dbReference type="ARBA" id="ARBA00022824"/>
    </source>
</evidence>
<dbReference type="RefSeq" id="WP_186530356.1">
    <property type="nucleotide sequence ID" value="NZ_JABWQP020000002.1"/>
</dbReference>
<feature type="domain" description="ABC-three component systems C-terminal" evidence="5">
    <location>
        <begin position="268"/>
        <end position="388"/>
    </location>
</feature>
<dbReference type="EMBL" id="JABWQP020000002">
    <property type="protein sequence ID" value="MBV4485238.1"/>
    <property type="molecule type" value="Genomic_DNA"/>
</dbReference>
<reference evidence="6 8" key="1">
    <citation type="journal article" date="2020" name="Microorganisms">
        <title>Reliable Identification of Environmental Pseudomonas Isolates Using the rpoD Gene.</title>
        <authorList>
            <consortium name="The Broad Institute Genome Sequencing Platform"/>
            <person name="Girard L."/>
            <person name="Lood C."/>
            <person name="Rokni-Zadeh H."/>
            <person name="van Noort V."/>
            <person name="Lavigne R."/>
            <person name="De Mot R."/>
        </authorList>
    </citation>
    <scope>NUCLEOTIDE SEQUENCE</scope>
    <source>
        <strain evidence="6 8">SWRI153</strain>
    </source>
</reference>
<dbReference type="Gene3D" id="3.40.50.1820">
    <property type="entry name" value="alpha/beta hydrolase"/>
    <property type="match status" value="1"/>
</dbReference>
<reference evidence="7" key="3">
    <citation type="submission" date="2021-06" db="EMBL/GenBank/DDBJ databases">
        <title>Updating the genus Pseudomonas: Description of 43 new species and partition of the Pseudomonas putida group.</title>
        <authorList>
            <person name="Girard L."/>
            <person name="Lood C."/>
            <person name="Vandamme P."/>
            <person name="Rokni-Zadeh H."/>
            <person name="Van Noort V."/>
            <person name="Hofte M."/>
            <person name="Lavigne R."/>
            <person name="De Mot R."/>
        </authorList>
    </citation>
    <scope>NUCLEOTIDE SEQUENCE</scope>
    <source>
        <strain evidence="7">SWRI153</strain>
    </source>
</reference>
<evidence type="ECO:0000256" key="2">
    <source>
        <dbReference type="ARBA" id="ARBA00004370"/>
    </source>
</evidence>
<evidence type="ECO:0000259" key="5">
    <source>
        <dbReference type="Pfam" id="PF20284"/>
    </source>
</evidence>
<evidence type="ECO:0000256" key="4">
    <source>
        <dbReference type="ARBA" id="ARBA00023136"/>
    </source>
</evidence>
<dbReference type="InterPro" id="IPR029058">
    <property type="entry name" value="AB_hydrolase_fold"/>
</dbReference>
<dbReference type="PANTHER" id="PTHR48182:SF2">
    <property type="entry name" value="PROTEIN SERAC1"/>
    <property type="match status" value="1"/>
</dbReference>
<proteinExistence type="predicted"/>
<dbReference type="PANTHER" id="PTHR48182">
    <property type="entry name" value="PROTEIN SERAC1"/>
    <property type="match status" value="1"/>
</dbReference>
<reference evidence="6" key="2">
    <citation type="submission" date="2020-07" db="EMBL/GenBank/DDBJ databases">
        <authorList>
            <person name="Lood C."/>
            <person name="Girard L."/>
        </authorList>
    </citation>
    <scope>NUCLEOTIDE SEQUENCE</scope>
    <source>
        <strain evidence="6">SWRI153</strain>
    </source>
</reference>
<dbReference type="InterPro" id="IPR046912">
    <property type="entry name" value="ABC-3C_CTD8"/>
</dbReference>
<dbReference type="Proteomes" id="UP000648816">
    <property type="component" value="Unassembled WGS sequence"/>
</dbReference>
<accession>A0A923F1W5</accession>
<comment type="caution">
    <text evidence="6">The sequence shown here is derived from an EMBL/GenBank/DDBJ whole genome shotgun (WGS) entry which is preliminary data.</text>
</comment>
<dbReference type="SUPFAM" id="SSF53474">
    <property type="entry name" value="alpha/beta-Hydrolases"/>
    <property type="match status" value="1"/>
</dbReference>
<organism evidence="6">
    <name type="scientific">Pseudomonas khorasanensis</name>
    <dbReference type="NCBI Taxonomy" id="2745508"/>
    <lineage>
        <taxon>Bacteria</taxon>
        <taxon>Pseudomonadati</taxon>
        <taxon>Pseudomonadota</taxon>
        <taxon>Gammaproteobacteria</taxon>
        <taxon>Pseudomonadales</taxon>
        <taxon>Pseudomonadaceae</taxon>
        <taxon>Pseudomonas</taxon>
    </lineage>
</organism>